<keyword evidence="2" id="KW-0238">DNA-binding</keyword>
<dbReference type="PROSITE" id="PS00356">
    <property type="entry name" value="HTH_LACI_1"/>
    <property type="match status" value="1"/>
</dbReference>
<dbReference type="GO" id="GO:0003700">
    <property type="term" value="F:DNA-binding transcription factor activity"/>
    <property type="evidence" value="ECO:0007669"/>
    <property type="project" value="TreeGrafter"/>
</dbReference>
<keyword evidence="3" id="KW-0804">Transcription</keyword>
<dbReference type="GO" id="GO:0000976">
    <property type="term" value="F:transcription cis-regulatory region binding"/>
    <property type="evidence" value="ECO:0007669"/>
    <property type="project" value="TreeGrafter"/>
</dbReference>
<dbReference type="EMBL" id="AGEI01000003">
    <property type="protein sequence ID" value="EHR36066.1"/>
    <property type="molecule type" value="Genomic_DNA"/>
</dbReference>
<feature type="domain" description="HTH lacI-type" evidence="4">
    <location>
        <begin position="2"/>
        <end position="50"/>
    </location>
</feature>
<evidence type="ECO:0000313" key="5">
    <source>
        <dbReference type="EMBL" id="EHR36066.1"/>
    </source>
</evidence>
<dbReference type="Gene3D" id="3.40.50.2300">
    <property type="match status" value="2"/>
</dbReference>
<dbReference type="STRING" id="883114.HMPREF9709_00162"/>
<gene>
    <name evidence="5" type="ORF">HMPREF9709_00162</name>
</gene>
<dbReference type="CDD" id="cd01392">
    <property type="entry name" value="HTH_LacI"/>
    <property type="match status" value="1"/>
</dbReference>
<dbReference type="AlphaFoldDB" id="H3NL85"/>
<dbReference type="eggNOG" id="COG1609">
    <property type="taxonomic scope" value="Bacteria"/>
</dbReference>
<protein>
    <recommendedName>
        <fullName evidence="4">HTH lacI-type domain-containing protein</fullName>
    </recommendedName>
</protein>
<evidence type="ECO:0000313" key="6">
    <source>
        <dbReference type="Proteomes" id="UP000004191"/>
    </source>
</evidence>
<proteinExistence type="predicted"/>
<dbReference type="Proteomes" id="UP000004191">
    <property type="component" value="Unassembled WGS sequence"/>
</dbReference>
<dbReference type="PROSITE" id="PS50932">
    <property type="entry name" value="HTH_LACI_2"/>
    <property type="match status" value="1"/>
</dbReference>
<dbReference type="SUPFAM" id="SSF47413">
    <property type="entry name" value="lambda repressor-like DNA-binding domains"/>
    <property type="match status" value="1"/>
</dbReference>
<dbReference type="PANTHER" id="PTHR30146">
    <property type="entry name" value="LACI-RELATED TRANSCRIPTIONAL REPRESSOR"/>
    <property type="match status" value="1"/>
</dbReference>
<dbReference type="Pfam" id="PF00356">
    <property type="entry name" value="LacI"/>
    <property type="match status" value="1"/>
</dbReference>
<dbReference type="PANTHER" id="PTHR30146:SF150">
    <property type="entry name" value="ARABINOSE METABOLISM TRANSCRIPTIONAL REPRESSOR"/>
    <property type="match status" value="1"/>
</dbReference>
<reference evidence="5 6" key="1">
    <citation type="submission" date="2012-01" db="EMBL/GenBank/DDBJ databases">
        <title>The Genome Sequence of Helcococcus kunzii ATCC 51366.</title>
        <authorList>
            <consortium name="The Broad Institute Genome Sequencing Platform"/>
            <person name="Earl A."/>
            <person name="Ward D."/>
            <person name="Feldgarden M."/>
            <person name="Gevers D."/>
            <person name="Huys G."/>
            <person name="Young S.K."/>
            <person name="Zeng Q."/>
            <person name="Gargeya S."/>
            <person name="Fitzgerald M."/>
            <person name="Haas B."/>
            <person name="Abouelleil A."/>
            <person name="Alvarado L."/>
            <person name="Arachchi H.M."/>
            <person name="Berlin A."/>
            <person name="Chapman S.B."/>
            <person name="Gearin G."/>
            <person name="Goldberg J."/>
            <person name="Griggs A."/>
            <person name="Gujja S."/>
            <person name="Hansen M."/>
            <person name="Heiman D."/>
            <person name="Howarth C."/>
            <person name="Larimer J."/>
            <person name="Lui A."/>
            <person name="MacDonald P.J.P."/>
            <person name="McCowen C."/>
            <person name="Montmayeur A."/>
            <person name="Murphy C."/>
            <person name="Neiman D."/>
            <person name="Pearson M."/>
            <person name="Priest M."/>
            <person name="Roberts A."/>
            <person name="Saif S."/>
            <person name="Shea T."/>
            <person name="Sisk P."/>
            <person name="Stolte C."/>
            <person name="Sykes S."/>
            <person name="Wortman J."/>
            <person name="Nusbaum C."/>
            <person name="Birren B."/>
        </authorList>
    </citation>
    <scope>NUCLEOTIDE SEQUENCE [LARGE SCALE GENOMIC DNA]</scope>
    <source>
        <strain evidence="5 6">ATCC 51366</strain>
    </source>
</reference>
<evidence type="ECO:0000259" key="4">
    <source>
        <dbReference type="PROSITE" id="PS50932"/>
    </source>
</evidence>
<comment type="caution">
    <text evidence="5">The sequence shown here is derived from an EMBL/GenBank/DDBJ whole genome shotgun (WGS) entry which is preliminary data.</text>
</comment>
<keyword evidence="1" id="KW-0805">Transcription regulation</keyword>
<dbReference type="InterPro" id="IPR028082">
    <property type="entry name" value="Peripla_BP_I"/>
</dbReference>
<evidence type="ECO:0000256" key="2">
    <source>
        <dbReference type="ARBA" id="ARBA00023125"/>
    </source>
</evidence>
<dbReference type="Gene3D" id="1.10.260.40">
    <property type="entry name" value="lambda repressor-like DNA-binding domains"/>
    <property type="match status" value="1"/>
</dbReference>
<dbReference type="InterPro" id="IPR000843">
    <property type="entry name" value="HTH_LacI"/>
</dbReference>
<dbReference type="RefSeq" id="WP_005397026.1">
    <property type="nucleotide sequence ID" value="NZ_JH601088.1"/>
</dbReference>
<dbReference type="Pfam" id="PF13377">
    <property type="entry name" value="Peripla_BP_3"/>
    <property type="match status" value="1"/>
</dbReference>
<dbReference type="OrthoDB" id="369222at2"/>
<evidence type="ECO:0000256" key="1">
    <source>
        <dbReference type="ARBA" id="ARBA00023015"/>
    </source>
</evidence>
<keyword evidence="6" id="KW-1185">Reference proteome</keyword>
<organism evidence="5 6">
    <name type="scientific">Helcococcus kunzii ATCC 51366</name>
    <dbReference type="NCBI Taxonomy" id="883114"/>
    <lineage>
        <taxon>Bacteria</taxon>
        <taxon>Bacillati</taxon>
        <taxon>Bacillota</taxon>
        <taxon>Tissierellia</taxon>
        <taxon>Tissierellales</taxon>
        <taxon>Peptoniphilaceae</taxon>
        <taxon>Helcococcus</taxon>
    </lineage>
</organism>
<dbReference type="InterPro" id="IPR046335">
    <property type="entry name" value="LacI/GalR-like_sensor"/>
</dbReference>
<dbReference type="SMART" id="SM00354">
    <property type="entry name" value="HTH_LACI"/>
    <property type="match status" value="1"/>
</dbReference>
<dbReference type="InterPro" id="IPR010982">
    <property type="entry name" value="Lambda_DNA-bd_dom_sf"/>
</dbReference>
<accession>H3NL85</accession>
<dbReference type="GeneID" id="96998185"/>
<sequence>MIKLEDIAKIAGVSKATVSLALNDKPGISDERREQIRKIAKDNNYIPLRKTKQNSREDEHQELFTIRFVACTNDEFITNNYQSSPFFSELLQDMSKLSKDYPISLIISSVSLENFENELNELDNAQKADGIILLGTSLCSDFIDKFIEKFPNTVIIDSCHLHSNYDYISMNNFHGSYISTKHLIDKGHEKIGYLKGKPTIPNFSQRFSGYKRAMHDNNIQIHENYIYELPGNEITSEIDFLDIKDLPTAFVCDNDYIAISLIKSLQKNNIKVPEEVSVVGFDNISESRVITPELTTIEVNSKEIVRQSINKIIDKIKDKNHIPTQILVSNNLIIRASSRSI</sequence>
<name>H3NL85_9FIRM</name>
<dbReference type="HOGENOM" id="CLU_037628_6_2_9"/>
<dbReference type="SUPFAM" id="SSF53822">
    <property type="entry name" value="Periplasmic binding protein-like I"/>
    <property type="match status" value="1"/>
</dbReference>
<evidence type="ECO:0000256" key="3">
    <source>
        <dbReference type="ARBA" id="ARBA00023163"/>
    </source>
</evidence>